<evidence type="ECO:0000259" key="4">
    <source>
        <dbReference type="Pfam" id="PF18413"/>
    </source>
</evidence>
<organism evidence="6 7">
    <name type="scientific">Xenorhabdus stockiae</name>
    <dbReference type="NCBI Taxonomy" id="351614"/>
    <lineage>
        <taxon>Bacteria</taxon>
        <taxon>Pseudomonadati</taxon>
        <taxon>Pseudomonadota</taxon>
        <taxon>Gammaproteobacteria</taxon>
        <taxon>Enterobacterales</taxon>
        <taxon>Morganellaceae</taxon>
        <taxon>Xenorhabdus</taxon>
    </lineage>
</organism>
<keyword evidence="1" id="KW-0843">Virulence</keyword>
<sequence length="2384" mass="271245">MANNINSQISYKTLFNDNPDLYCFPGLPEANDGPLAYLVELYQQIQMFEKDADKESARFLSQRRTDIEKLLLDSTNLNQTSSLLPLVIEALAEKVKNHINNNQPLTHSLADIHYPLSLPFHFPLKQTTTVLAKKEIPLLDLIQRADSKYPNFIDDNLSADSLQTAMMISSTLAPKLQALLLEKSQSSQKDFFEKYYGLKGDTIKAAGSLERLTIFTQQTGLTSQEAESLFAVNGIAEETKTHSIVTYSSNVTKPDNADKQFPSGANYAASYINAGKAPALYLEKTKDKDTAKDVIRIKEASNDNFDRIQRFLHIQKALKLSYEDLDLLLVTASKAEKQTEFLITEATLRTLGVFLHFQQEYNVSAEQFAAFIGQVTPYSLENKLSFFDQLFNAPGLSQQASSSFVLVLDDKEFDPAATEGIDALTINQLCRGLNIDDATCQILLSFVMQAQNLSKPKRSLDVVSALYRLVAIPRILRMSVKESLGLLLLLNRDNPNYLQQLAGIPVLAKDAKAIDILDVLIAVMNATQWIKQHNLSPLSLNLLLMPYQSGSNTSADIENIDWIKKIRSVIPSANDAMLSEDKIASAMQGFQAKNTSVIWMTALAKLVDTQFGIILDSVISTSGESEKALFNEVNKILKDLAQEAAWKQQGDIWTQNLVTLLTNAFIAQQDLIINAVNHVFGIDNTLSLPLLRWTNNKQADFLRNTIALSRNLGEQQRKDKAVAAWYDLNRYAAICNIFKLTEKSIETLIDHPDWFKLQKDGKLRALDLTFLHRLSRYSDWLNLLPENKTEDDVIYYLRQANQIGQNSSATNVWSIEQAAANLAELIGWSDKEILRVTQYFAPKVAQNIVGISNVMRLKTLAEKSEMSVQPLLDVAKLSTASGYDHWHQVSSALFAAIKPEDQSRPEGILNELWRDALVDYLLRRWAPSDDSLSDIVTIEDLSNYFLTDIQVAAEVDTSRVAFAIASLQRYLFRLFSHLEMGYDAIPITDERIEYWNRYLSQYSHWQVWQRQRNFPENFIDPTRRLRKTKAFNDLENDLGQSRLNNDMLQTAILRYLTEFERISNLQLISGYIDGTDPTSDRYHFIGKNNSEPVEYYWRTLDISLRDSNNIISPLAWSEWEKITLSLSGTLLAIRPIVISGRQYAIWVEREATPLMGADQKPTDYRAINVKFTFKQSNGEWSAPNELFRLDGTDANGEYPTKDGKRIPDNENHYLKDEKYKPALIAMVDVQREEDPWMGVLLYDTKEKDSSAWVKNKDYYLELRDLLLVDKKTLDDERKIVETWYKLFNNPDTLQHHYAGTEKFVIVKEIEAKTKHSFFSLKPFRSPILTLDVRLDPTKTKLLLMGKNSLIKFDTNNQAASVNSNKLPTKELQWVINTDDIHIEAQIPASDTGLKTFNFQWKGQNTPTEVFTISYGETKLFQLLPNEWKENKIIKSCDLSWVSGKVFQKSIQWDAKSDKKLSISIEGNNTSIASKQYQTKNEKFAQSFFVMGTYPQEKSLFGQEVYLNGQASTGEIPFSLKPDTKKYYFILGSIFMLDQNNPEDTSRFVENVYEVTIGESDKIPSITLQRSKQQAQYLDIKTLGFNSTAIRLNTLFGKQLVSRATQSIERVLAWDSQSLPEPTLDDKSSLTKVDFNGANGQYFWELFFHLPYLVSARLGDEQRFYDSRRWFINYLFDPYGGIRMWNSRPIIESGSNLPSSFNEIDPDTVAYSQPVYYQKSLFQYLIKLWMQEGDYLYRQLTRDSLNEAGLLYQQAQQLLGALPEGMDATRWYPVTLDKIKTSFKQNVRAIDSLFISPFNTQLIELQQTLKNRLYNLRHGLTIDGKASSLSLYASAANPDNLTQRNTGYATSTLSNMQQQIPPYRFPIMLKRASDAVKQLTDMGHRLLQATESEVNAEQEVLEQSQLIRLSEFAIELQQEAVQMAQMGKATLEESKKMAQERYDHYHNLYEENLSSLEISAISMKTMSEVAKLAAAPFYVTGAALEVVPNIFGMAMGGAKYSAPVTTAAIIAQLTAEGLDIAAERLQDGADYQRRRQDWEIEYKQAQSEINIIEMQLKEQDLLIKSAQIALREAQAQQSTARELYEFMTTGFLIVPTYQWLMGRLAALYAPAYDAVLSMCLMAESSWRYEVGDYKRQGFIKTTAWNDSYRGLLAGESLQLDLLQMENTWLQRNERRLNIKKTVSLSSLLTSGGLRKQIDNKQSISFTLNPKLFDDNYPGHYLRQIKRISVSISLDTLNLGSVLSSEISAILTQTSSSTLTHPDMDGVNWLYDPNRKAGNSKNVVNNLRAQQQIALSSLSDDDGSVAKENWLYTLMFDDDRYLPFEGTGAISTWTLEFPDQDVIDNIFYYPGLVPVWRLKDINIHIHYTAVDGGKPFAKAVKDKMNK</sequence>
<dbReference type="InterPro" id="IPR018003">
    <property type="entry name" value="Insecticidal_toxin/plasmid_vir"/>
</dbReference>
<evidence type="ECO:0008006" key="8">
    <source>
        <dbReference type="Google" id="ProtNLM"/>
    </source>
</evidence>
<evidence type="ECO:0000313" key="7">
    <source>
        <dbReference type="Proteomes" id="UP000222366"/>
    </source>
</evidence>
<feature type="domain" description="Neuraminidase-like" evidence="4">
    <location>
        <begin position="1065"/>
        <end position="1215"/>
    </location>
</feature>
<keyword evidence="2" id="KW-0175">Coiled coil</keyword>
<dbReference type="EMBL" id="NJAJ01000015">
    <property type="protein sequence ID" value="PHM65535.1"/>
    <property type="molecule type" value="Genomic_DNA"/>
</dbReference>
<evidence type="ECO:0000256" key="2">
    <source>
        <dbReference type="SAM" id="Coils"/>
    </source>
</evidence>
<comment type="caution">
    <text evidence="6">The sequence shown here is derived from an EMBL/GenBank/DDBJ whole genome shotgun (WGS) entry which is preliminary data.</text>
</comment>
<feature type="domain" description="ABC toxin N-terminal" evidence="5">
    <location>
        <begin position="910"/>
        <end position="1035"/>
    </location>
</feature>
<feature type="domain" description="Tc toxin complex TcA C-terminal TcB-binding" evidence="3">
    <location>
        <begin position="2054"/>
        <end position="2367"/>
    </location>
</feature>
<dbReference type="InterPro" id="IPR041079">
    <property type="entry name" value="Neuraminidase-like"/>
</dbReference>
<dbReference type="Pfam" id="PF20220">
    <property type="entry name" value="ABC_toxin_N"/>
    <property type="match status" value="1"/>
</dbReference>
<dbReference type="InterPro" id="IPR046839">
    <property type="entry name" value="ABC_toxin_N"/>
</dbReference>
<dbReference type="Pfam" id="PF18413">
    <property type="entry name" value="Neuraminidase"/>
    <property type="match status" value="1"/>
</dbReference>
<evidence type="ECO:0000313" key="6">
    <source>
        <dbReference type="EMBL" id="PHM65535.1"/>
    </source>
</evidence>
<feature type="coiled-coil region" evidence="2">
    <location>
        <begin position="2027"/>
        <end position="2075"/>
    </location>
</feature>
<protein>
    <recommendedName>
        <fullName evidence="8">Virulence plasmid A protein</fullName>
    </recommendedName>
</protein>
<dbReference type="Pfam" id="PF18276">
    <property type="entry name" value="TcA_TcB_BD"/>
    <property type="match status" value="1"/>
</dbReference>
<dbReference type="Proteomes" id="UP000222366">
    <property type="component" value="Unassembled WGS sequence"/>
</dbReference>
<reference evidence="6 7" key="1">
    <citation type="journal article" date="2017" name="Nat. Microbiol.">
        <title>Natural product diversity associated with the nematode symbionts Photorhabdus and Xenorhabdus.</title>
        <authorList>
            <person name="Tobias N.J."/>
            <person name="Wolff H."/>
            <person name="Djahanschiri B."/>
            <person name="Grundmann F."/>
            <person name="Kronenwerth M."/>
            <person name="Shi Y.M."/>
            <person name="Simonyi S."/>
            <person name="Grun P."/>
            <person name="Shapiro-Ilan D."/>
            <person name="Pidot S.J."/>
            <person name="Stinear T.P."/>
            <person name="Ebersberger I."/>
            <person name="Bode H.B."/>
        </authorList>
    </citation>
    <scope>NUCLEOTIDE SEQUENCE [LARGE SCALE GENOMIC DNA]</scope>
    <source>
        <strain evidence="6 7">DSM 17904</strain>
    </source>
</reference>
<dbReference type="InterPro" id="IPR040840">
    <property type="entry name" value="TcA_TcB_BD"/>
</dbReference>
<evidence type="ECO:0000259" key="5">
    <source>
        <dbReference type="Pfam" id="PF20220"/>
    </source>
</evidence>
<gene>
    <name evidence="6" type="ORF">Xsto_01892</name>
</gene>
<accession>A0A2D0KQF8</accession>
<evidence type="ECO:0000259" key="3">
    <source>
        <dbReference type="Pfam" id="PF18276"/>
    </source>
</evidence>
<keyword evidence="7" id="KW-1185">Reference proteome</keyword>
<proteinExistence type="predicted"/>
<dbReference type="RefSeq" id="WP_099124881.1">
    <property type="nucleotide sequence ID" value="NZ_CAWNRH010000057.1"/>
</dbReference>
<evidence type="ECO:0000256" key="1">
    <source>
        <dbReference type="ARBA" id="ARBA00023026"/>
    </source>
</evidence>
<name>A0A2D0KQF8_9GAMM</name>
<dbReference type="Pfam" id="PF03538">
    <property type="entry name" value="VRP1"/>
    <property type="match status" value="1"/>
</dbReference>